<evidence type="ECO:0000256" key="11">
    <source>
        <dbReference type="SAM" id="Phobius"/>
    </source>
</evidence>
<evidence type="ECO:0000256" key="4">
    <source>
        <dbReference type="ARBA" id="ARBA00022692"/>
    </source>
</evidence>
<comment type="similarity">
    <text evidence="2 9">Belongs to the mitochondrial carrier (TC 2.A.29) family.</text>
</comment>
<sequence>MTAGGARLSDRRSSKKIICDAAAGAAAGAIAATFVCPLDVIKTRLQVHGLPEAHHSGPKGSIIITSLQNIIRTEGLKGLYRGLSPTLVALLPNWAVSITFLGLFLKINDHHYGYTAEEFLVPTKESACGFLVSESPEIPSFSLLGKTISVFLVSSSHYGKTTILEATSLLVVLISFNISYCDNTANDSGQLTFGAHMIAASGAGAVTAIAANPLWVVKTRLQVGWILLSAVSFKLIENSVVVINFIGECSPVGQTTQGMRPGVVPYTGIFSALKRIAHEEGIRGMYSGLLPSLAGISHVAIQFPAYEEIKSYLARRDNTTPNKLSPGKLAIASSVSKVVASVMTYPHEVVRSRLQEQGQLRNSKVKYAGVVDCIKQVFQKEGLPGFYRGCATNLLRTTPSAVITFTSYEMIRRFLEQILSPDDKHSEANPKSDGHIKRREENDRTGNNKDDTIVEKSHNPSNKRTAIVPLRSTDKLRAE</sequence>
<dbReference type="SUPFAM" id="SSF103506">
    <property type="entry name" value="Mitochondrial carrier"/>
    <property type="match status" value="1"/>
</dbReference>
<comment type="subcellular location">
    <subcellularLocation>
        <location evidence="1">Membrane</location>
        <topology evidence="1">Multi-pass membrane protein</topology>
    </subcellularLocation>
</comment>
<dbReference type="EMBL" id="SDRB02006148">
    <property type="protein sequence ID" value="THG12994.1"/>
    <property type="molecule type" value="Genomic_DNA"/>
</dbReference>
<feature type="region of interest" description="Disordered" evidence="10">
    <location>
        <begin position="421"/>
        <end position="479"/>
    </location>
</feature>
<evidence type="ECO:0000256" key="10">
    <source>
        <dbReference type="SAM" id="MobiDB-lite"/>
    </source>
</evidence>
<feature type="transmembrane region" description="Helical" evidence="11">
    <location>
        <begin position="192"/>
        <end position="211"/>
    </location>
</feature>
<evidence type="ECO:0000313" key="12">
    <source>
        <dbReference type="EMBL" id="THG12994.1"/>
    </source>
</evidence>
<keyword evidence="7 8" id="KW-0472">Membrane</keyword>
<dbReference type="InterPro" id="IPR044712">
    <property type="entry name" value="SLC25A32-like"/>
</dbReference>
<keyword evidence="3 9" id="KW-0813">Transport</keyword>
<evidence type="ECO:0000256" key="3">
    <source>
        <dbReference type="ARBA" id="ARBA00022448"/>
    </source>
</evidence>
<gene>
    <name evidence="12" type="ORF">TEA_006975</name>
</gene>
<dbReference type="Gene3D" id="1.50.40.10">
    <property type="entry name" value="Mitochondrial carrier domain"/>
    <property type="match status" value="2"/>
</dbReference>
<feature type="transmembrane region" description="Helical" evidence="11">
    <location>
        <begin position="223"/>
        <end position="247"/>
    </location>
</feature>
<feature type="transmembrane region" description="Helical" evidence="11">
    <location>
        <begin position="86"/>
        <end position="105"/>
    </location>
</feature>
<dbReference type="PRINTS" id="PR00926">
    <property type="entry name" value="MITOCARRIER"/>
</dbReference>
<feature type="repeat" description="Solcar" evidence="8">
    <location>
        <begin position="15"/>
        <end position="107"/>
    </location>
</feature>
<keyword evidence="13" id="KW-1185">Reference proteome</keyword>
<feature type="repeat" description="Solcar" evidence="8">
    <location>
        <begin position="324"/>
        <end position="414"/>
    </location>
</feature>
<evidence type="ECO:0000313" key="13">
    <source>
        <dbReference type="Proteomes" id="UP000306102"/>
    </source>
</evidence>
<dbReference type="AlphaFoldDB" id="A0A4S4EB85"/>
<evidence type="ECO:0000256" key="7">
    <source>
        <dbReference type="ARBA" id="ARBA00023136"/>
    </source>
</evidence>
<keyword evidence="4 8" id="KW-0812">Transmembrane</keyword>
<proteinExistence type="inferred from homology"/>
<feature type="transmembrane region" description="Helical" evidence="11">
    <location>
        <begin position="162"/>
        <end position="180"/>
    </location>
</feature>
<accession>A0A4S4EB85</accession>
<dbReference type="GO" id="GO:0015215">
    <property type="term" value="F:nucleotide transmembrane transporter activity"/>
    <property type="evidence" value="ECO:0007669"/>
    <property type="project" value="UniProtKB-ARBA"/>
</dbReference>
<feature type="repeat" description="Solcar" evidence="8">
    <location>
        <begin position="191"/>
        <end position="312"/>
    </location>
</feature>
<evidence type="ECO:0000256" key="1">
    <source>
        <dbReference type="ARBA" id="ARBA00004141"/>
    </source>
</evidence>
<feature type="compositionally biased region" description="Basic and acidic residues" evidence="10">
    <location>
        <begin position="421"/>
        <end position="458"/>
    </location>
</feature>
<keyword evidence="6 11" id="KW-1133">Transmembrane helix</keyword>
<evidence type="ECO:0000256" key="5">
    <source>
        <dbReference type="ARBA" id="ARBA00022737"/>
    </source>
</evidence>
<reference evidence="12 13" key="1">
    <citation type="journal article" date="2018" name="Proc. Natl. Acad. Sci. U.S.A.">
        <title>Draft genome sequence of Camellia sinensis var. sinensis provides insights into the evolution of the tea genome and tea quality.</title>
        <authorList>
            <person name="Wei C."/>
            <person name="Yang H."/>
            <person name="Wang S."/>
            <person name="Zhao J."/>
            <person name="Liu C."/>
            <person name="Gao L."/>
            <person name="Xia E."/>
            <person name="Lu Y."/>
            <person name="Tai Y."/>
            <person name="She G."/>
            <person name="Sun J."/>
            <person name="Cao H."/>
            <person name="Tong W."/>
            <person name="Gao Q."/>
            <person name="Li Y."/>
            <person name="Deng W."/>
            <person name="Jiang X."/>
            <person name="Wang W."/>
            <person name="Chen Q."/>
            <person name="Zhang S."/>
            <person name="Li H."/>
            <person name="Wu J."/>
            <person name="Wang P."/>
            <person name="Li P."/>
            <person name="Shi C."/>
            <person name="Zheng F."/>
            <person name="Jian J."/>
            <person name="Huang B."/>
            <person name="Shan D."/>
            <person name="Shi M."/>
            <person name="Fang C."/>
            <person name="Yue Y."/>
            <person name="Li F."/>
            <person name="Li D."/>
            <person name="Wei S."/>
            <person name="Han B."/>
            <person name="Jiang C."/>
            <person name="Yin Y."/>
            <person name="Xia T."/>
            <person name="Zhang Z."/>
            <person name="Bennetzen J.L."/>
            <person name="Zhao S."/>
            <person name="Wan X."/>
        </authorList>
    </citation>
    <scope>NUCLEOTIDE SEQUENCE [LARGE SCALE GENOMIC DNA]</scope>
    <source>
        <strain evidence="13">cv. Shuchazao</strain>
        <tissue evidence="12">Leaf</tissue>
    </source>
</reference>
<dbReference type="PANTHER" id="PTHR45683">
    <property type="entry name" value="MITOCHONDRIAL NICOTINAMIDE ADENINE DINUCLEOTIDE TRANSPORTER 1-RELATED-RELATED"/>
    <property type="match status" value="1"/>
</dbReference>
<dbReference type="Pfam" id="PF00153">
    <property type="entry name" value="Mito_carr"/>
    <property type="match status" value="3"/>
</dbReference>
<feature type="transmembrane region" description="Helical" evidence="11">
    <location>
        <begin position="21"/>
        <end position="41"/>
    </location>
</feature>
<dbReference type="InterPro" id="IPR023395">
    <property type="entry name" value="MCP_dom_sf"/>
</dbReference>
<organism evidence="12 13">
    <name type="scientific">Camellia sinensis var. sinensis</name>
    <name type="common">China tea</name>
    <dbReference type="NCBI Taxonomy" id="542762"/>
    <lineage>
        <taxon>Eukaryota</taxon>
        <taxon>Viridiplantae</taxon>
        <taxon>Streptophyta</taxon>
        <taxon>Embryophyta</taxon>
        <taxon>Tracheophyta</taxon>
        <taxon>Spermatophyta</taxon>
        <taxon>Magnoliopsida</taxon>
        <taxon>eudicotyledons</taxon>
        <taxon>Gunneridae</taxon>
        <taxon>Pentapetalae</taxon>
        <taxon>asterids</taxon>
        <taxon>Ericales</taxon>
        <taxon>Theaceae</taxon>
        <taxon>Camellia</taxon>
    </lineage>
</organism>
<protein>
    <submittedName>
        <fullName evidence="12">Uncharacterized protein</fullName>
    </submittedName>
</protein>
<evidence type="ECO:0000256" key="6">
    <source>
        <dbReference type="ARBA" id="ARBA00022989"/>
    </source>
</evidence>
<evidence type="ECO:0000256" key="9">
    <source>
        <dbReference type="RuleBase" id="RU000488"/>
    </source>
</evidence>
<dbReference type="STRING" id="542762.A0A4S4EB85"/>
<evidence type="ECO:0000256" key="2">
    <source>
        <dbReference type="ARBA" id="ARBA00006375"/>
    </source>
</evidence>
<name>A0A4S4EB85_CAMSN</name>
<dbReference type="PROSITE" id="PS50920">
    <property type="entry name" value="SOLCAR"/>
    <property type="match status" value="3"/>
</dbReference>
<keyword evidence="5" id="KW-0677">Repeat</keyword>
<dbReference type="InterPro" id="IPR018108">
    <property type="entry name" value="MCP_transmembrane"/>
</dbReference>
<dbReference type="GO" id="GO:0016020">
    <property type="term" value="C:membrane"/>
    <property type="evidence" value="ECO:0007669"/>
    <property type="project" value="UniProtKB-SubCell"/>
</dbReference>
<comment type="caution">
    <text evidence="12">The sequence shown here is derived from an EMBL/GenBank/DDBJ whole genome shotgun (WGS) entry which is preliminary data.</text>
</comment>
<evidence type="ECO:0000256" key="8">
    <source>
        <dbReference type="PROSITE-ProRule" id="PRU00282"/>
    </source>
</evidence>
<dbReference type="Proteomes" id="UP000306102">
    <property type="component" value="Unassembled WGS sequence"/>
</dbReference>
<dbReference type="InterPro" id="IPR002067">
    <property type="entry name" value="MCP"/>
</dbReference>